<proteinExistence type="inferred from homology"/>
<keyword evidence="5" id="KW-1185">Reference proteome</keyword>
<evidence type="ECO:0000313" key="4">
    <source>
        <dbReference type="EMBL" id="KAK9090206.1"/>
    </source>
</evidence>
<dbReference type="InterPro" id="IPR023213">
    <property type="entry name" value="CAT-like_dom_sf"/>
</dbReference>
<evidence type="ECO:0000313" key="5">
    <source>
        <dbReference type="Proteomes" id="UP001417504"/>
    </source>
</evidence>
<organism evidence="4 5">
    <name type="scientific">Stephania japonica</name>
    <dbReference type="NCBI Taxonomy" id="461633"/>
    <lineage>
        <taxon>Eukaryota</taxon>
        <taxon>Viridiplantae</taxon>
        <taxon>Streptophyta</taxon>
        <taxon>Embryophyta</taxon>
        <taxon>Tracheophyta</taxon>
        <taxon>Spermatophyta</taxon>
        <taxon>Magnoliopsida</taxon>
        <taxon>Ranunculales</taxon>
        <taxon>Menispermaceae</taxon>
        <taxon>Menispermoideae</taxon>
        <taxon>Cissampelideae</taxon>
        <taxon>Stephania</taxon>
    </lineage>
</organism>
<dbReference type="PANTHER" id="PTHR31623:SF17">
    <property type="entry name" value="F21J9.9"/>
    <property type="match status" value="1"/>
</dbReference>
<comment type="similarity">
    <text evidence="1">Belongs to the plant acyltransferase family.</text>
</comment>
<dbReference type="Pfam" id="PF02458">
    <property type="entry name" value="Transferase"/>
    <property type="match status" value="1"/>
</dbReference>
<gene>
    <name evidence="4" type="ORF">Sjap_023383</name>
</gene>
<dbReference type="GO" id="GO:0016746">
    <property type="term" value="F:acyltransferase activity"/>
    <property type="evidence" value="ECO:0007669"/>
    <property type="project" value="UniProtKB-KW"/>
</dbReference>
<reference evidence="4 5" key="1">
    <citation type="submission" date="2024-01" db="EMBL/GenBank/DDBJ databases">
        <title>Genome assemblies of Stephania.</title>
        <authorList>
            <person name="Yang L."/>
        </authorList>
    </citation>
    <scope>NUCLEOTIDE SEQUENCE [LARGE SCALE GENOMIC DNA]</scope>
    <source>
        <strain evidence="4">QJT</strain>
        <tissue evidence="4">Leaf</tissue>
    </source>
</reference>
<dbReference type="Proteomes" id="UP001417504">
    <property type="component" value="Unassembled WGS sequence"/>
</dbReference>
<protein>
    <submittedName>
        <fullName evidence="4">Uncharacterized protein</fullName>
    </submittedName>
</protein>
<keyword evidence="3" id="KW-0012">Acyltransferase</keyword>
<evidence type="ECO:0000256" key="2">
    <source>
        <dbReference type="ARBA" id="ARBA00022679"/>
    </source>
</evidence>
<dbReference type="Gene3D" id="3.30.559.10">
    <property type="entry name" value="Chloramphenicol acetyltransferase-like domain"/>
    <property type="match status" value="2"/>
</dbReference>
<name>A0AAP0EBH0_9MAGN</name>
<dbReference type="EMBL" id="JBBNAE010000010">
    <property type="protein sequence ID" value="KAK9090206.1"/>
    <property type="molecule type" value="Genomic_DNA"/>
</dbReference>
<keyword evidence="2" id="KW-0808">Transferase</keyword>
<sequence length="436" mass="48097">MDVGIVSVEVIKPSQPTPPNLKTHQFSIIDQYIPHTYVAFPIFYSPPVPANINDPSQTLTLLKSSLSEALTLFYPLAGRIKDDHHIDCSDEGVKFVHARVLHRTLSQALCPPPNEDQMRQLFPTEHTVGQELLGIQVSFFECGGIAIGVYSSHKIADARGRCTFLHGWASIAKRGSSVLQPRFDLASLFPPIGAMPSLGEFTEVSTAVTKVFRFEALRIAKLKAKAKVHADEKDPSRMMAVTAFLWSIFAAMGRGHKGNPRKCIMSVPVNLRGRIPGLHEHTMGNAVAATPLTVPMAPPVDLAAMPELVKEMRELVKRVDEGGLVKRRDGGEVLKMMEAYLECYNKASSSEGELGLYDVSSLLNFPFYEVDFGWGKPAWVGSLNESFNNVVRYLDTKSGDGVDAWVTISKEDMAQFESMPELLEYATPLYNALESS</sequence>
<evidence type="ECO:0000256" key="3">
    <source>
        <dbReference type="ARBA" id="ARBA00023315"/>
    </source>
</evidence>
<evidence type="ECO:0000256" key="1">
    <source>
        <dbReference type="ARBA" id="ARBA00009861"/>
    </source>
</evidence>
<accession>A0AAP0EBH0</accession>
<comment type="caution">
    <text evidence="4">The sequence shown here is derived from an EMBL/GenBank/DDBJ whole genome shotgun (WGS) entry which is preliminary data.</text>
</comment>
<dbReference type="PANTHER" id="PTHR31623">
    <property type="entry name" value="F21J9.9"/>
    <property type="match status" value="1"/>
</dbReference>
<dbReference type="AlphaFoldDB" id="A0AAP0EBH0"/>